<dbReference type="Proteomes" id="UP000193427">
    <property type="component" value="Chromosome"/>
</dbReference>
<keyword evidence="2" id="KW-1185">Reference proteome</keyword>
<gene>
    <name evidence="1" type="ORF">A4W93_14620</name>
</gene>
<evidence type="ECO:0000313" key="2">
    <source>
        <dbReference type="Proteomes" id="UP000193427"/>
    </source>
</evidence>
<dbReference type="AlphaFoldDB" id="A0A1W6LA17"/>
<dbReference type="RefSeq" id="WP_169726546.1">
    <property type="nucleotide sequence ID" value="NZ_BSPR01000004.1"/>
</dbReference>
<dbReference type="EMBL" id="CP015118">
    <property type="protein sequence ID" value="ARN21027.1"/>
    <property type="molecule type" value="Genomic_DNA"/>
</dbReference>
<proteinExistence type="predicted"/>
<name>A0A1W6LA17_9BURK</name>
<protein>
    <submittedName>
        <fullName evidence="1">Uncharacterized protein</fullName>
    </submittedName>
</protein>
<accession>A0A1W6LA17</accession>
<dbReference type="KEGG" id="rgu:A4W93_14620"/>
<organism evidence="1 2">
    <name type="scientific">Piscinibacter gummiphilus</name>
    <dbReference type="NCBI Taxonomy" id="946333"/>
    <lineage>
        <taxon>Bacteria</taxon>
        <taxon>Pseudomonadati</taxon>
        <taxon>Pseudomonadota</taxon>
        <taxon>Betaproteobacteria</taxon>
        <taxon>Burkholderiales</taxon>
        <taxon>Sphaerotilaceae</taxon>
        <taxon>Piscinibacter</taxon>
    </lineage>
</organism>
<evidence type="ECO:0000313" key="1">
    <source>
        <dbReference type="EMBL" id="ARN21027.1"/>
    </source>
</evidence>
<sequence length="146" mass="16164">MLNRMAWLIVPLLAAAHPEAEAGRPAMKTLSRCLAVEGHDMDPSSAINMVLVTDLIPPPPGHSRHGDGVMKHKGTLVPIRSEVVTPPRHGALTLIDAEHQFYRYQARDSYYGLDHATLRVDVGTYRYRVKLTLDSVRNKDLDGCGL</sequence>
<reference evidence="1 2" key="1">
    <citation type="submission" date="2016-04" db="EMBL/GenBank/DDBJ databases">
        <title>Complete genome sequence of natural rubber-degrading, novel Gram-negative bacterium, Rhizobacter gummiphilus strain NS21.</title>
        <authorList>
            <person name="Tabata M."/>
            <person name="Kasai D."/>
            <person name="Fukuda M."/>
        </authorList>
    </citation>
    <scope>NUCLEOTIDE SEQUENCE [LARGE SCALE GENOMIC DNA]</scope>
    <source>
        <strain evidence="1 2">NS21</strain>
    </source>
</reference>